<name>B3LZ21_DROAN</name>
<keyword evidence="4" id="KW-1185">Reference proteome</keyword>
<evidence type="ECO:0000256" key="2">
    <source>
        <dbReference type="SAM" id="Phobius"/>
    </source>
</evidence>
<evidence type="ECO:0000256" key="1">
    <source>
        <dbReference type="SAM" id="MobiDB-lite"/>
    </source>
</evidence>
<organism evidence="3 4">
    <name type="scientific">Drosophila ananassae</name>
    <name type="common">Fruit fly</name>
    <dbReference type="NCBI Taxonomy" id="7217"/>
    <lineage>
        <taxon>Eukaryota</taxon>
        <taxon>Metazoa</taxon>
        <taxon>Ecdysozoa</taxon>
        <taxon>Arthropoda</taxon>
        <taxon>Hexapoda</taxon>
        <taxon>Insecta</taxon>
        <taxon>Pterygota</taxon>
        <taxon>Neoptera</taxon>
        <taxon>Endopterygota</taxon>
        <taxon>Diptera</taxon>
        <taxon>Brachycera</taxon>
        <taxon>Muscomorpha</taxon>
        <taxon>Ephydroidea</taxon>
        <taxon>Drosophilidae</taxon>
        <taxon>Drosophila</taxon>
        <taxon>Sophophora</taxon>
    </lineage>
</organism>
<feature type="region of interest" description="Disordered" evidence="1">
    <location>
        <begin position="130"/>
        <end position="159"/>
    </location>
</feature>
<dbReference type="HOGENOM" id="CLU_132267_0_0_1"/>
<protein>
    <submittedName>
        <fullName evidence="3">Uncharacterized protein, isoform D</fullName>
    </submittedName>
</protein>
<keyword evidence="2" id="KW-0472">Membrane</keyword>
<gene>
    <name evidence="3" type="primary">Dana\GF17267</name>
    <name evidence="3" type="synonym">dana_GLEANR_18534</name>
    <name evidence="3" type="ORF">GF17267</name>
</gene>
<evidence type="ECO:0000313" key="3">
    <source>
        <dbReference type="EMBL" id="EDV41895.2"/>
    </source>
</evidence>
<feature type="transmembrane region" description="Helical" evidence="2">
    <location>
        <begin position="61"/>
        <end position="84"/>
    </location>
</feature>
<reference evidence="3 4" key="1">
    <citation type="journal article" date="2007" name="Nature">
        <title>Evolution of genes and genomes on the Drosophila phylogeny.</title>
        <authorList>
            <consortium name="Drosophila 12 Genomes Consortium"/>
            <person name="Clark A.G."/>
            <person name="Eisen M.B."/>
            <person name="Smith D.R."/>
            <person name="Bergman C.M."/>
            <person name="Oliver B."/>
            <person name="Markow T.A."/>
            <person name="Kaufman T.C."/>
            <person name="Kellis M."/>
            <person name="Gelbart W."/>
            <person name="Iyer V.N."/>
            <person name="Pollard D.A."/>
            <person name="Sackton T.B."/>
            <person name="Larracuente A.M."/>
            <person name="Singh N.D."/>
            <person name="Abad J.P."/>
            <person name="Abt D.N."/>
            <person name="Adryan B."/>
            <person name="Aguade M."/>
            <person name="Akashi H."/>
            <person name="Anderson W.W."/>
            <person name="Aquadro C.F."/>
            <person name="Ardell D.H."/>
            <person name="Arguello R."/>
            <person name="Artieri C.G."/>
            <person name="Barbash D.A."/>
            <person name="Barker D."/>
            <person name="Barsanti P."/>
            <person name="Batterham P."/>
            <person name="Batzoglou S."/>
            <person name="Begun D."/>
            <person name="Bhutkar A."/>
            <person name="Blanco E."/>
            <person name="Bosak S.A."/>
            <person name="Bradley R.K."/>
            <person name="Brand A.D."/>
            <person name="Brent M.R."/>
            <person name="Brooks A.N."/>
            <person name="Brown R.H."/>
            <person name="Butlin R.K."/>
            <person name="Caggese C."/>
            <person name="Calvi B.R."/>
            <person name="Bernardo de Carvalho A."/>
            <person name="Caspi A."/>
            <person name="Castrezana S."/>
            <person name="Celniker S.E."/>
            <person name="Chang J.L."/>
            <person name="Chapple C."/>
            <person name="Chatterji S."/>
            <person name="Chinwalla A."/>
            <person name="Civetta A."/>
            <person name="Clifton S.W."/>
            <person name="Comeron J.M."/>
            <person name="Costello J.C."/>
            <person name="Coyne J.A."/>
            <person name="Daub J."/>
            <person name="David R.G."/>
            <person name="Delcher A.L."/>
            <person name="Delehaunty K."/>
            <person name="Do C.B."/>
            <person name="Ebling H."/>
            <person name="Edwards K."/>
            <person name="Eickbush T."/>
            <person name="Evans J.D."/>
            <person name="Filipski A."/>
            <person name="Findeiss S."/>
            <person name="Freyhult E."/>
            <person name="Fulton L."/>
            <person name="Fulton R."/>
            <person name="Garcia A.C."/>
            <person name="Gardiner A."/>
            <person name="Garfield D.A."/>
            <person name="Garvin B.E."/>
            <person name="Gibson G."/>
            <person name="Gilbert D."/>
            <person name="Gnerre S."/>
            <person name="Godfrey J."/>
            <person name="Good R."/>
            <person name="Gotea V."/>
            <person name="Gravely B."/>
            <person name="Greenberg A.J."/>
            <person name="Griffiths-Jones S."/>
            <person name="Gross S."/>
            <person name="Guigo R."/>
            <person name="Gustafson E.A."/>
            <person name="Haerty W."/>
            <person name="Hahn M.W."/>
            <person name="Halligan D.L."/>
            <person name="Halpern A.L."/>
            <person name="Halter G.M."/>
            <person name="Han M.V."/>
            <person name="Heger A."/>
            <person name="Hillier L."/>
            <person name="Hinrichs A.S."/>
            <person name="Holmes I."/>
            <person name="Hoskins R.A."/>
            <person name="Hubisz M.J."/>
            <person name="Hultmark D."/>
            <person name="Huntley M.A."/>
            <person name="Jaffe D.B."/>
            <person name="Jagadeeshan S."/>
            <person name="Jeck W.R."/>
            <person name="Johnson J."/>
            <person name="Jones C.D."/>
            <person name="Jordan W.C."/>
            <person name="Karpen G.H."/>
            <person name="Kataoka E."/>
            <person name="Keightley P.D."/>
            <person name="Kheradpour P."/>
            <person name="Kirkness E.F."/>
            <person name="Koerich L.B."/>
            <person name="Kristiansen K."/>
            <person name="Kudrna D."/>
            <person name="Kulathinal R.J."/>
            <person name="Kumar S."/>
            <person name="Kwok R."/>
            <person name="Lander E."/>
            <person name="Langley C.H."/>
            <person name="Lapoint R."/>
            <person name="Lazzaro B.P."/>
            <person name="Lee S.J."/>
            <person name="Levesque L."/>
            <person name="Li R."/>
            <person name="Lin C.F."/>
            <person name="Lin M.F."/>
            <person name="Lindblad-Toh K."/>
            <person name="Llopart A."/>
            <person name="Long M."/>
            <person name="Low L."/>
            <person name="Lozovsky E."/>
            <person name="Lu J."/>
            <person name="Luo M."/>
            <person name="Machado C.A."/>
            <person name="Makalowski W."/>
            <person name="Marzo M."/>
            <person name="Matsuda M."/>
            <person name="Matzkin L."/>
            <person name="McAllister B."/>
            <person name="McBride C.S."/>
            <person name="McKernan B."/>
            <person name="McKernan K."/>
            <person name="Mendez-Lago M."/>
            <person name="Minx P."/>
            <person name="Mollenhauer M.U."/>
            <person name="Montooth K."/>
            <person name="Mount S.M."/>
            <person name="Mu X."/>
            <person name="Myers E."/>
            <person name="Negre B."/>
            <person name="Newfeld S."/>
            <person name="Nielsen R."/>
            <person name="Noor M.A."/>
            <person name="O'Grady P."/>
            <person name="Pachter L."/>
            <person name="Papaceit M."/>
            <person name="Parisi M.J."/>
            <person name="Parisi M."/>
            <person name="Parts L."/>
            <person name="Pedersen J.S."/>
            <person name="Pesole G."/>
            <person name="Phillippy A.M."/>
            <person name="Ponting C.P."/>
            <person name="Pop M."/>
            <person name="Porcelli D."/>
            <person name="Powell J.R."/>
            <person name="Prohaska S."/>
            <person name="Pruitt K."/>
            <person name="Puig M."/>
            <person name="Quesneville H."/>
            <person name="Ram K.R."/>
            <person name="Rand D."/>
            <person name="Rasmussen M.D."/>
            <person name="Reed L.K."/>
            <person name="Reenan R."/>
            <person name="Reily A."/>
            <person name="Remington K.A."/>
            <person name="Rieger T.T."/>
            <person name="Ritchie M.G."/>
            <person name="Robin C."/>
            <person name="Rogers Y.H."/>
            <person name="Rohde C."/>
            <person name="Rozas J."/>
            <person name="Rubenfield M.J."/>
            <person name="Ruiz A."/>
            <person name="Russo S."/>
            <person name="Salzberg S.L."/>
            <person name="Sanchez-Gracia A."/>
            <person name="Saranga D.J."/>
            <person name="Sato H."/>
            <person name="Schaeffer S.W."/>
            <person name="Schatz M.C."/>
            <person name="Schlenke T."/>
            <person name="Schwartz R."/>
            <person name="Segarra C."/>
            <person name="Singh R.S."/>
            <person name="Sirot L."/>
            <person name="Sirota M."/>
            <person name="Sisneros N.B."/>
            <person name="Smith C.D."/>
            <person name="Smith T.F."/>
            <person name="Spieth J."/>
            <person name="Stage D.E."/>
            <person name="Stark A."/>
            <person name="Stephan W."/>
            <person name="Strausberg R.L."/>
            <person name="Strempel S."/>
            <person name="Sturgill D."/>
            <person name="Sutton G."/>
            <person name="Sutton G.G."/>
            <person name="Tao W."/>
            <person name="Teichmann S."/>
            <person name="Tobari Y.N."/>
            <person name="Tomimura Y."/>
            <person name="Tsolas J.M."/>
            <person name="Valente V.L."/>
            <person name="Venter E."/>
            <person name="Venter J.C."/>
            <person name="Vicario S."/>
            <person name="Vieira F.G."/>
            <person name="Vilella A.J."/>
            <person name="Villasante A."/>
            <person name="Walenz B."/>
            <person name="Wang J."/>
            <person name="Wasserman M."/>
            <person name="Watts T."/>
            <person name="Wilson D."/>
            <person name="Wilson R.K."/>
            <person name="Wing R.A."/>
            <person name="Wolfner M.F."/>
            <person name="Wong A."/>
            <person name="Wong G.K."/>
            <person name="Wu C.I."/>
            <person name="Wu G."/>
            <person name="Yamamoto D."/>
            <person name="Yang H.P."/>
            <person name="Yang S.P."/>
            <person name="Yorke J.A."/>
            <person name="Yoshida K."/>
            <person name="Zdobnov E."/>
            <person name="Zhang P."/>
            <person name="Zhang Y."/>
            <person name="Zimin A.V."/>
            <person name="Baldwin J."/>
            <person name="Abdouelleil A."/>
            <person name="Abdulkadir J."/>
            <person name="Abebe A."/>
            <person name="Abera B."/>
            <person name="Abreu J."/>
            <person name="Acer S.C."/>
            <person name="Aftuck L."/>
            <person name="Alexander A."/>
            <person name="An P."/>
            <person name="Anderson E."/>
            <person name="Anderson S."/>
            <person name="Arachi H."/>
            <person name="Azer M."/>
            <person name="Bachantsang P."/>
            <person name="Barry A."/>
            <person name="Bayul T."/>
            <person name="Berlin A."/>
            <person name="Bessette D."/>
            <person name="Bloom T."/>
            <person name="Blye J."/>
            <person name="Boguslavskiy L."/>
            <person name="Bonnet C."/>
            <person name="Boukhgalter B."/>
            <person name="Bourzgui I."/>
            <person name="Brown A."/>
            <person name="Cahill P."/>
            <person name="Channer S."/>
            <person name="Cheshatsang Y."/>
            <person name="Chuda L."/>
            <person name="Citroen M."/>
            <person name="Collymore A."/>
            <person name="Cooke P."/>
            <person name="Costello M."/>
            <person name="D'Aco K."/>
            <person name="Daza R."/>
            <person name="De Haan G."/>
            <person name="DeGray S."/>
            <person name="DeMaso C."/>
            <person name="Dhargay N."/>
            <person name="Dooley K."/>
            <person name="Dooley E."/>
            <person name="Doricent M."/>
            <person name="Dorje P."/>
            <person name="Dorjee K."/>
            <person name="Dupes A."/>
            <person name="Elong R."/>
            <person name="Falk J."/>
            <person name="Farina A."/>
            <person name="Faro S."/>
            <person name="Ferguson D."/>
            <person name="Fisher S."/>
            <person name="Foley C.D."/>
            <person name="Franke A."/>
            <person name="Friedrich D."/>
            <person name="Gadbois L."/>
            <person name="Gearin G."/>
            <person name="Gearin C.R."/>
            <person name="Giannoukos G."/>
            <person name="Goode T."/>
            <person name="Graham J."/>
            <person name="Grandbois E."/>
            <person name="Grewal S."/>
            <person name="Gyaltsen K."/>
            <person name="Hafez N."/>
            <person name="Hagos B."/>
            <person name="Hall J."/>
            <person name="Henson C."/>
            <person name="Hollinger A."/>
            <person name="Honan T."/>
            <person name="Huard M.D."/>
            <person name="Hughes L."/>
            <person name="Hurhula B."/>
            <person name="Husby M.E."/>
            <person name="Kamat A."/>
            <person name="Kanga B."/>
            <person name="Kashin S."/>
            <person name="Khazanovich D."/>
            <person name="Kisner P."/>
            <person name="Lance K."/>
            <person name="Lara M."/>
            <person name="Lee W."/>
            <person name="Lennon N."/>
            <person name="Letendre F."/>
            <person name="LeVine R."/>
            <person name="Lipovsky A."/>
            <person name="Liu X."/>
            <person name="Liu J."/>
            <person name="Liu S."/>
            <person name="Lokyitsang T."/>
            <person name="Lokyitsang Y."/>
            <person name="Lubonja R."/>
            <person name="Lui A."/>
            <person name="MacDonald P."/>
            <person name="Magnisalis V."/>
            <person name="Maru K."/>
            <person name="Matthews C."/>
            <person name="McCusker W."/>
            <person name="McDonough S."/>
            <person name="Mehta T."/>
            <person name="Meldrim J."/>
            <person name="Meneus L."/>
            <person name="Mihai O."/>
            <person name="Mihalev A."/>
            <person name="Mihova T."/>
            <person name="Mittelman R."/>
            <person name="Mlenga V."/>
            <person name="Montmayeur A."/>
            <person name="Mulrain L."/>
            <person name="Navidi A."/>
            <person name="Naylor J."/>
            <person name="Negash T."/>
            <person name="Nguyen T."/>
            <person name="Nguyen N."/>
            <person name="Nicol R."/>
            <person name="Norbu C."/>
            <person name="Norbu N."/>
            <person name="Novod N."/>
            <person name="O'Neill B."/>
            <person name="Osman S."/>
            <person name="Markiewicz E."/>
            <person name="Oyono O.L."/>
            <person name="Patti C."/>
            <person name="Phunkhang P."/>
            <person name="Pierre F."/>
            <person name="Priest M."/>
            <person name="Raghuraman S."/>
            <person name="Rege F."/>
            <person name="Reyes R."/>
            <person name="Rise C."/>
            <person name="Rogov P."/>
            <person name="Ross K."/>
            <person name="Ryan E."/>
            <person name="Settipalli S."/>
            <person name="Shea T."/>
            <person name="Sherpa N."/>
            <person name="Shi L."/>
            <person name="Shih D."/>
            <person name="Sparrow T."/>
            <person name="Spaulding J."/>
            <person name="Stalker J."/>
            <person name="Stange-Thomann N."/>
            <person name="Stavropoulos S."/>
            <person name="Stone C."/>
            <person name="Strader C."/>
            <person name="Tesfaye S."/>
            <person name="Thomson T."/>
            <person name="Thoulutsang Y."/>
            <person name="Thoulutsang D."/>
            <person name="Topham K."/>
            <person name="Topping I."/>
            <person name="Tsamla T."/>
            <person name="Vassiliev H."/>
            <person name="Vo A."/>
            <person name="Wangchuk T."/>
            <person name="Wangdi T."/>
            <person name="Weiand M."/>
            <person name="Wilkinson J."/>
            <person name="Wilson A."/>
            <person name="Yadav S."/>
            <person name="Young G."/>
            <person name="Yu Q."/>
            <person name="Zembek L."/>
            <person name="Zhong D."/>
            <person name="Zimmer A."/>
            <person name="Zwirko Z."/>
            <person name="Jaffe D.B."/>
            <person name="Alvarez P."/>
            <person name="Brockman W."/>
            <person name="Butler J."/>
            <person name="Chin C."/>
            <person name="Gnerre S."/>
            <person name="Grabherr M."/>
            <person name="Kleber M."/>
            <person name="Mauceli E."/>
            <person name="MacCallum I."/>
        </authorList>
    </citation>
    <scope>NUCLEOTIDE SEQUENCE [LARGE SCALE GENOMIC DNA]</scope>
    <source>
        <strain evidence="4">Tucson 14024-0371.13</strain>
    </source>
</reference>
<accession>B3LZ21</accession>
<evidence type="ECO:0000313" key="4">
    <source>
        <dbReference type="Proteomes" id="UP000007801"/>
    </source>
</evidence>
<dbReference type="EMBL" id="CH902617">
    <property type="protein sequence ID" value="EDV41895.2"/>
    <property type="molecule type" value="Genomic_DNA"/>
</dbReference>
<keyword evidence="2" id="KW-1133">Transmembrane helix</keyword>
<dbReference type="AlphaFoldDB" id="B3LZ21"/>
<dbReference type="OrthoDB" id="7988943at2759"/>
<sequence>MAFRLMTVAIRKRAPLLSAPRILTPAVPSPIVRTYFERKNLTPFWDGTTFSKKAIAHHWGAVPIIVISLLAFTTEVIFWILIALTRHDVEYTRNSAHWKALETRQGVYYPAEYRKFIRFHQECKTPKDLIRANQGDTAGPDFAEDSDGKKKKSGEETEFSGKKLAGHAVLTGAALGLAAAL</sequence>
<dbReference type="Proteomes" id="UP000007801">
    <property type="component" value="Unassembled WGS sequence"/>
</dbReference>
<keyword evidence="2" id="KW-0812">Transmembrane</keyword>
<proteinExistence type="predicted"/>